<dbReference type="PANTHER" id="PTHR33498">
    <property type="entry name" value="TRANSPOSASE FOR INSERTION SEQUENCE ELEMENT IS1557"/>
    <property type="match status" value="1"/>
</dbReference>
<organism evidence="2 3">
    <name type="scientific">Alloscardovia omnicolens F0580</name>
    <dbReference type="NCBI Taxonomy" id="1321816"/>
    <lineage>
        <taxon>Bacteria</taxon>
        <taxon>Bacillati</taxon>
        <taxon>Actinomycetota</taxon>
        <taxon>Actinomycetes</taxon>
        <taxon>Bifidobacteriales</taxon>
        <taxon>Bifidobacteriaceae</taxon>
        <taxon>Alloscardovia</taxon>
    </lineage>
</organism>
<feature type="domain" description="Transposase IS204/IS1001/IS1096/IS1165 DDE" evidence="1">
    <location>
        <begin position="16"/>
        <end position="275"/>
    </location>
</feature>
<dbReference type="Proteomes" id="UP000016519">
    <property type="component" value="Unassembled WGS sequence"/>
</dbReference>
<reference evidence="2 3" key="1">
    <citation type="submission" date="2013-08" db="EMBL/GenBank/DDBJ databases">
        <authorList>
            <person name="Weinstock G."/>
            <person name="Sodergren E."/>
            <person name="Wylie T."/>
            <person name="Fulton L."/>
            <person name="Fulton R."/>
            <person name="Fronick C."/>
            <person name="O'Laughlin M."/>
            <person name="Godfrey J."/>
            <person name="Miner T."/>
            <person name="Herter B."/>
            <person name="Appelbaum E."/>
            <person name="Cordes M."/>
            <person name="Lek S."/>
            <person name="Wollam A."/>
            <person name="Pepin K.H."/>
            <person name="Palsikar V.B."/>
            <person name="Mitreva M."/>
            <person name="Wilson R.K."/>
        </authorList>
    </citation>
    <scope>NUCLEOTIDE SEQUENCE [LARGE SCALE GENOMIC DNA]</scope>
    <source>
        <strain evidence="2 3">F0580</strain>
    </source>
</reference>
<gene>
    <name evidence="2" type="ORF">HMPREF9244_01126</name>
</gene>
<dbReference type="HOGENOM" id="CLU_041900_0_1_11"/>
<dbReference type="Pfam" id="PF01610">
    <property type="entry name" value="DDE_Tnp_ISL3"/>
    <property type="match status" value="1"/>
</dbReference>
<protein>
    <submittedName>
        <fullName evidence="2">Transposase</fullName>
    </submittedName>
</protein>
<dbReference type="PANTHER" id="PTHR33498:SF1">
    <property type="entry name" value="TRANSPOSASE FOR INSERTION SEQUENCE ELEMENT IS1557"/>
    <property type="match status" value="1"/>
</dbReference>
<comment type="caution">
    <text evidence="2">The sequence shown here is derived from an EMBL/GenBank/DDBJ whole genome shotgun (WGS) entry which is preliminary data.</text>
</comment>
<evidence type="ECO:0000259" key="1">
    <source>
        <dbReference type="Pfam" id="PF01610"/>
    </source>
</evidence>
<accession>U1R9Z2</accession>
<sequence>MLEPDETLRLTNLRHIGIDETSYKKGHKYITVVVDHDQNQVVWCHEGTGKEVLDQFFESLTQKQRDNIEACSADGARWIKSCLDYWIPNCERCVDLFHVIEWATKAVDETRIEAWRSIKSEELKLPKRKVGRPKTGEEVPEYAARTVHKSMKNVLQKGKENLSENQMKKLESIQLLYPKVGKAYVYKEGLREVFKTVDAFIAEQALTRWIASACHCRIEPIVELSKKIRRHKEAILNTMRLKLSNARIEATNNKIKVIIRKAYGFRNIENMKAMIMLVCSKLFNRIKTPREELLETKKQFEQLSFSI</sequence>
<keyword evidence="3" id="KW-1185">Reference proteome</keyword>
<dbReference type="AlphaFoldDB" id="U1R9Z2"/>
<name>U1R9Z2_9BIFI</name>
<evidence type="ECO:0000313" key="2">
    <source>
        <dbReference type="EMBL" id="ERH30364.1"/>
    </source>
</evidence>
<dbReference type="PATRIC" id="fig|1321816.3.peg.996"/>
<dbReference type="NCBIfam" id="NF033550">
    <property type="entry name" value="transpos_ISL3"/>
    <property type="match status" value="1"/>
</dbReference>
<evidence type="ECO:0000313" key="3">
    <source>
        <dbReference type="Proteomes" id="UP000016519"/>
    </source>
</evidence>
<dbReference type="InterPro" id="IPR002560">
    <property type="entry name" value="Transposase_DDE"/>
</dbReference>
<dbReference type="EMBL" id="AWSI01000034">
    <property type="protein sequence ID" value="ERH30364.1"/>
    <property type="molecule type" value="Genomic_DNA"/>
</dbReference>
<dbReference type="InterPro" id="IPR047951">
    <property type="entry name" value="Transpos_ISL3"/>
</dbReference>
<proteinExistence type="predicted"/>